<dbReference type="Pfam" id="PF00583">
    <property type="entry name" value="Acetyltransf_1"/>
    <property type="match status" value="1"/>
</dbReference>
<dbReference type="CDD" id="cd04301">
    <property type="entry name" value="NAT_SF"/>
    <property type="match status" value="1"/>
</dbReference>
<dbReference type="Gene3D" id="3.40.630.30">
    <property type="match status" value="1"/>
</dbReference>
<dbReference type="RefSeq" id="WP_085847050.1">
    <property type="nucleotide sequence ID" value="NZ_FNZV01000001.1"/>
</dbReference>
<evidence type="ECO:0000259" key="1">
    <source>
        <dbReference type="PROSITE" id="PS51186"/>
    </source>
</evidence>
<dbReference type="AlphaFoldDB" id="A0A1Y5RAR0"/>
<dbReference type="OrthoDB" id="9797178at2"/>
<dbReference type="PROSITE" id="PS51186">
    <property type="entry name" value="GNAT"/>
    <property type="match status" value="1"/>
</dbReference>
<name>A0A1Y5RAR0_9RHOB</name>
<protein>
    <submittedName>
        <fullName evidence="2">Acetyltransferase</fullName>
    </submittedName>
</protein>
<proteinExistence type="predicted"/>
<dbReference type="SUPFAM" id="SSF55729">
    <property type="entry name" value="Acyl-CoA N-acyltransferases (Nat)"/>
    <property type="match status" value="1"/>
</dbReference>
<reference evidence="2 3" key="1">
    <citation type="submission" date="2017-03" db="EMBL/GenBank/DDBJ databases">
        <authorList>
            <person name="Afonso C.L."/>
            <person name="Miller P.J."/>
            <person name="Scott M.A."/>
            <person name="Spackman E."/>
            <person name="Goraichik I."/>
            <person name="Dimitrov K.M."/>
            <person name="Suarez D.L."/>
            <person name="Swayne D.E."/>
        </authorList>
    </citation>
    <scope>NUCLEOTIDE SEQUENCE [LARGE SCALE GENOMIC DNA]</scope>
    <source>
        <strain evidence="2 3">CECT 7971</strain>
    </source>
</reference>
<accession>A0A1Y5RAR0</accession>
<evidence type="ECO:0000313" key="2">
    <source>
        <dbReference type="EMBL" id="SLN12335.1"/>
    </source>
</evidence>
<evidence type="ECO:0000313" key="3">
    <source>
        <dbReference type="Proteomes" id="UP000193307"/>
    </source>
</evidence>
<dbReference type="InterPro" id="IPR016181">
    <property type="entry name" value="Acyl_CoA_acyltransferase"/>
</dbReference>
<sequence length="168" mass="18534">MNLRPLALSDNLALSIFLDSECGSSQMYRTVLNLRETQMVAMERIAFDEDQIVGYLCCAKMINPADWWVLSVLVVSSNSRRKGIGRDLVRRGMDDARRAKAPAVVVVGDPAYFAQMGFSQSAVKNLSLPFAQALTSLYPIAPKTGLSKHTLQYPESFVPFNDVVTTAV</sequence>
<dbReference type="InterPro" id="IPR000182">
    <property type="entry name" value="GNAT_dom"/>
</dbReference>
<keyword evidence="2" id="KW-0808">Transferase</keyword>
<dbReference type="STRING" id="658057.SAMN04488032_101530"/>
<dbReference type="Proteomes" id="UP000193307">
    <property type="component" value="Unassembled WGS sequence"/>
</dbReference>
<dbReference type="GO" id="GO:0016747">
    <property type="term" value="F:acyltransferase activity, transferring groups other than amino-acyl groups"/>
    <property type="evidence" value="ECO:0007669"/>
    <property type="project" value="InterPro"/>
</dbReference>
<gene>
    <name evidence="2" type="ORF">PAM7971_00117</name>
</gene>
<keyword evidence="3" id="KW-1185">Reference proteome</keyword>
<organism evidence="2 3">
    <name type="scientific">Pacificibacter marinus</name>
    <dbReference type="NCBI Taxonomy" id="658057"/>
    <lineage>
        <taxon>Bacteria</taxon>
        <taxon>Pseudomonadati</taxon>
        <taxon>Pseudomonadota</taxon>
        <taxon>Alphaproteobacteria</taxon>
        <taxon>Rhodobacterales</taxon>
        <taxon>Roseobacteraceae</taxon>
        <taxon>Pacificibacter</taxon>
    </lineage>
</organism>
<feature type="domain" description="N-acetyltransferase" evidence="1">
    <location>
        <begin position="1"/>
        <end position="141"/>
    </location>
</feature>
<dbReference type="EMBL" id="FWFW01000001">
    <property type="protein sequence ID" value="SLN12335.1"/>
    <property type="molecule type" value="Genomic_DNA"/>
</dbReference>